<accession>A0ABQ2MZD9</accession>
<evidence type="ECO:0000256" key="1">
    <source>
        <dbReference type="SAM" id="MobiDB-lite"/>
    </source>
</evidence>
<dbReference type="EMBL" id="BMNG01000026">
    <property type="protein sequence ID" value="GGO58818.1"/>
    <property type="molecule type" value="Genomic_DNA"/>
</dbReference>
<feature type="region of interest" description="Disordered" evidence="1">
    <location>
        <begin position="1"/>
        <end position="22"/>
    </location>
</feature>
<evidence type="ECO:0000313" key="3">
    <source>
        <dbReference type="Proteomes" id="UP000656881"/>
    </source>
</evidence>
<reference evidence="3" key="1">
    <citation type="journal article" date="2019" name="Int. J. Syst. Evol. Microbiol.">
        <title>The Global Catalogue of Microorganisms (GCM) 10K type strain sequencing project: providing services to taxonomists for standard genome sequencing and annotation.</title>
        <authorList>
            <consortium name="The Broad Institute Genomics Platform"/>
            <consortium name="The Broad Institute Genome Sequencing Center for Infectious Disease"/>
            <person name="Wu L."/>
            <person name="Ma J."/>
        </authorList>
    </citation>
    <scope>NUCLEOTIDE SEQUENCE [LARGE SCALE GENOMIC DNA]</scope>
    <source>
        <strain evidence="3">CGMCC 4.7349</strain>
    </source>
</reference>
<evidence type="ECO:0000313" key="2">
    <source>
        <dbReference type="EMBL" id="GGO58818.1"/>
    </source>
</evidence>
<name>A0ABQ2MZD9_9ACTN</name>
<proteinExistence type="predicted"/>
<comment type="caution">
    <text evidence="2">The sequence shown here is derived from an EMBL/GenBank/DDBJ whole genome shotgun (WGS) entry which is preliminary data.</text>
</comment>
<dbReference type="Proteomes" id="UP000656881">
    <property type="component" value="Unassembled WGS sequence"/>
</dbReference>
<protein>
    <submittedName>
        <fullName evidence="2">Uncharacterized protein</fullName>
    </submittedName>
</protein>
<organism evidence="2 3">
    <name type="scientific">Streptomyces lasiicapitis</name>
    <dbReference type="NCBI Taxonomy" id="1923961"/>
    <lineage>
        <taxon>Bacteria</taxon>
        <taxon>Bacillati</taxon>
        <taxon>Actinomycetota</taxon>
        <taxon>Actinomycetes</taxon>
        <taxon>Kitasatosporales</taxon>
        <taxon>Streptomycetaceae</taxon>
        <taxon>Streptomyces</taxon>
    </lineage>
</organism>
<gene>
    <name evidence="2" type="ORF">GCM10012286_78980</name>
</gene>
<feature type="compositionally biased region" description="Low complexity" evidence="1">
    <location>
        <begin position="7"/>
        <end position="18"/>
    </location>
</feature>
<sequence length="93" mass="9899">MVEVGDESAGAQSAEAGGKSAGLEDHYLKANLKDVDGVECSEAPRRTGPFLALILESPIVFFRRPGGRRPRIPCLAKESTHAARRGAPRPAQC</sequence>
<keyword evidence="3" id="KW-1185">Reference proteome</keyword>